<proteinExistence type="inferred from homology"/>
<dbReference type="GO" id="GO:0016787">
    <property type="term" value="F:hydrolase activity"/>
    <property type="evidence" value="ECO:0007669"/>
    <property type="project" value="UniProtKB-UniRule"/>
</dbReference>
<evidence type="ECO:0000256" key="1">
    <source>
        <dbReference type="ARBA" id="ARBA00008950"/>
    </source>
</evidence>
<dbReference type="GeneID" id="42694290"/>
<dbReference type="PANTHER" id="PTHR11124">
    <property type="entry name" value="VACUOLAR SORTING PROTEIN VPS29"/>
    <property type="match status" value="1"/>
</dbReference>
<dbReference type="InterPro" id="IPR000979">
    <property type="entry name" value="Phosphodiesterase_MJ0936/Vps29"/>
</dbReference>
<dbReference type="CDD" id="cd00841">
    <property type="entry name" value="MPP_YfcE"/>
    <property type="match status" value="1"/>
</dbReference>
<dbReference type="EMBL" id="MUYF01000003">
    <property type="protein sequence ID" value="OOL81051.1"/>
    <property type="molecule type" value="Genomic_DNA"/>
</dbReference>
<reference evidence="4 5" key="1">
    <citation type="submission" date="2017-01" db="EMBL/GenBank/DDBJ databases">
        <title>Complete Genome Sequence of Dolosigranulum pigrum isolated from a Patient with interstitial lung disease.</title>
        <authorList>
            <person name="Mukhopadhyay R."/>
            <person name="Joaquin J."/>
            <person name="Hogue R."/>
            <person name="Fitzgerald S."/>
            <person name="Jospin G."/>
            <person name="Eisen J.A."/>
            <person name="Chaturvedi V."/>
        </authorList>
    </citation>
    <scope>NUCLEOTIDE SEQUENCE [LARGE SCALE GENOMIC DNA]</scope>
    <source>
        <strain evidence="4 5">15S00348</strain>
    </source>
</reference>
<dbReference type="GO" id="GO:0046872">
    <property type="term" value="F:metal ion binding"/>
    <property type="evidence" value="ECO:0007669"/>
    <property type="project" value="UniProtKB-KW"/>
</dbReference>
<dbReference type="NCBIfam" id="TIGR00040">
    <property type="entry name" value="yfcE"/>
    <property type="match status" value="1"/>
</dbReference>
<dbReference type="EC" id="3.1.4.-" evidence="2"/>
<feature type="domain" description="Calcineurin-like phosphoesterase" evidence="3">
    <location>
        <begin position="1"/>
        <end position="145"/>
    </location>
</feature>
<evidence type="ECO:0000256" key="2">
    <source>
        <dbReference type="RuleBase" id="RU362039"/>
    </source>
</evidence>
<protein>
    <recommendedName>
        <fullName evidence="2">Phosphoesterase</fullName>
        <ecNumber evidence="2">3.1.4.-</ecNumber>
    </recommendedName>
</protein>
<dbReference type="Pfam" id="PF12850">
    <property type="entry name" value="Metallophos_2"/>
    <property type="match status" value="1"/>
</dbReference>
<dbReference type="SUPFAM" id="SSF56300">
    <property type="entry name" value="Metallo-dependent phosphatases"/>
    <property type="match status" value="1"/>
</dbReference>
<comment type="caution">
    <text evidence="4">The sequence shown here is derived from an EMBL/GenBank/DDBJ whole genome shotgun (WGS) entry which is preliminary data.</text>
</comment>
<accession>A0A1S8KNC2</accession>
<evidence type="ECO:0000313" key="5">
    <source>
        <dbReference type="Proteomes" id="UP000190409"/>
    </source>
</evidence>
<evidence type="ECO:0000313" key="4">
    <source>
        <dbReference type="EMBL" id="OOL81051.1"/>
    </source>
</evidence>
<evidence type="ECO:0000259" key="3">
    <source>
        <dbReference type="Pfam" id="PF12850"/>
    </source>
</evidence>
<comment type="cofactor">
    <cofactor evidence="2">
        <name>a divalent metal cation</name>
        <dbReference type="ChEBI" id="CHEBI:60240"/>
    </cofactor>
</comment>
<dbReference type="Proteomes" id="UP000190409">
    <property type="component" value="Unassembled WGS sequence"/>
</dbReference>
<keyword evidence="2" id="KW-0479">Metal-binding</keyword>
<gene>
    <name evidence="4" type="ORF">BWX42_04155</name>
</gene>
<name>A0A1S8KNC2_9LACT</name>
<comment type="similarity">
    <text evidence="1 2">Belongs to the metallophosphoesterase superfamily. YfcE family.</text>
</comment>
<dbReference type="Gene3D" id="3.60.21.10">
    <property type="match status" value="1"/>
</dbReference>
<dbReference type="AlphaFoldDB" id="A0A1S8KNC2"/>
<organism evidence="4 5">
    <name type="scientific">Dolosigranulum pigrum</name>
    <dbReference type="NCBI Taxonomy" id="29394"/>
    <lineage>
        <taxon>Bacteria</taxon>
        <taxon>Bacillati</taxon>
        <taxon>Bacillota</taxon>
        <taxon>Bacilli</taxon>
        <taxon>Lactobacillales</taxon>
        <taxon>Carnobacteriaceae</taxon>
        <taxon>Dolosigranulum</taxon>
    </lineage>
</organism>
<dbReference type="InterPro" id="IPR029052">
    <property type="entry name" value="Metallo-depent_PP-like"/>
</dbReference>
<dbReference type="InterPro" id="IPR024654">
    <property type="entry name" value="Calcineurin-like_PHP_lpxH"/>
</dbReference>
<sequence>MKVLIISDNHGDKTILDEIKEKYQDQVDGMIHCGDSELNDTDGIWETYQPVEGNCDYYGDYPTERIVEIGDASFLVVHGHRHRVKQDLSYLAEAAQQKGLQFAFYGHTHIPKVDQIGDVYVINPGSIAQPRYPYSVGTYAVLEWTDTERRITYYDRDHQAYDELSQEL</sequence>
<dbReference type="InterPro" id="IPR041802">
    <property type="entry name" value="MPP_YfcE"/>
</dbReference>
<dbReference type="RefSeq" id="WP_004635882.1">
    <property type="nucleotide sequence ID" value="NZ_CAJHJL010000002.1"/>
</dbReference>